<proteinExistence type="predicted"/>
<dbReference type="PANTHER" id="PTHR11481:SF64">
    <property type="entry name" value="FC RECEPTOR-LIKE PROTEIN 4"/>
    <property type="match status" value="1"/>
</dbReference>
<dbReference type="SMART" id="SM00409">
    <property type="entry name" value="IG"/>
    <property type="match status" value="1"/>
</dbReference>
<feature type="signal peptide" evidence="3">
    <location>
        <begin position="1"/>
        <end position="22"/>
    </location>
</feature>
<name>A0ABV0VHT4_9TELE</name>
<organism evidence="5 6">
    <name type="scientific">Ilyodon furcidens</name>
    <name type="common">goldbreast splitfin</name>
    <dbReference type="NCBI Taxonomy" id="33524"/>
    <lineage>
        <taxon>Eukaryota</taxon>
        <taxon>Metazoa</taxon>
        <taxon>Chordata</taxon>
        <taxon>Craniata</taxon>
        <taxon>Vertebrata</taxon>
        <taxon>Euteleostomi</taxon>
        <taxon>Actinopterygii</taxon>
        <taxon>Neopterygii</taxon>
        <taxon>Teleostei</taxon>
        <taxon>Neoteleostei</taxon>
        <taxon>Acanthomorphata</taxon>
        <taxon>Ovalentaria</taxon>
        <taxon>Atherinomorphae</taxon>
        <taxon>Cyprinodontiformes</taxon>
        <taxon>Goodeidae</taxon>
        <taxon>Ilyodon</taxon>
    </lineage>
</organism>
<dbReference type="InterPro" id="IPR036179">
    <property type="entry name" value="Ig-like_dom_sf"/>
</dbReference>
<dbReference type="SUPFAM" id="SSF48726">
    <property type="entry name" value="Immunoglobulin"/>
    <property type="match status" value="1"/>
</dbReference>
<dbReference type="Gene3D" id="2.60.40.10">
    <property type="entry name" value="Immunoglobulins"/>
    <property type="match status" value="1"/>
</dbReference>
<feature type="domain" description="Ig-like" evidence="4">
    <location>
        <begin position="114"/>
        <end position="191"/>
    </location>
</feature>
<feature type="chain" id="PRO_5046907438" description="Ig-like domain-containing protein" evidence="3">
    <location>
        <begin position="23"/>
        <end position="280"/>
    </location>
</feature>
<evidence type="ECO:0000313" key="5">
    <source>
        <dbReference type="EMBL" id="MEQ2256604.1"/>
    </source>
</evidence>
<dbReference type="PANTHER" id="PTHR11481">
    <property type="entry name" value="IMMUNOGLOBULIN FC RECEPTOR"/>
    <property type="match status" value="1"/>
</dbReference>
<dbReference type="InterPro" id="IPR003599">
    <property type="entry name" value="Ig_sub"/>
</dbReference>
<dbReference type="EMBL" id="JAHRIQ010107461">
    <property type="protein sequence ID" value="MEQ2256604.1"/>
    <property type="molecule type" value="Genomic_DNA"/>
</dbReference>
<evidence type="ECO:0000256" key="1">
    <source>
        <dbReference type="ARBA" id="ARBA00022729"/>
    </source>
</evidence>
<keyword evidence="1 3" id="KW-0732">Signal</keyword>
<evidence type="ECO:0000256" key="3">
    <source>
        <dbReference type="SAM" id="SignalP"/>
    </source>
</evidence>
<dbReference type="InterPro" id="IPR050488">
    <property type="entry name" value="Ig_Fc_receptor"/>
</dbReference>
<protein>
    <recommendedName>
        <fullName evidence="4">Ig-like domain-containing protein</fullName>
    </recommendedName>
</protein>
<evidence type="ECO:0000256" key="2">
    <source>
        <dbReference type="ARBA" id="ARBA00023157"/>
    </source>
</evidence>
<keyword evidence="2" id="KW-1015">Disulfide bond</keyword>
<accession>A0ABV0VHT4</accession>
<dbReference type="PROSITE" id="PS50835">
    <property type="entry name" value="IG_LIKE"/>
    <property type="match status" value="1"/>
</dbReference>
<evidence type="ECO:0000259" key="4">
    <source>
        <dbReference type="PROSITE" id="PS50835"/>
    </source>
</evidence>
<evidence type="ECO:0000313" key="6">
    <source>
        <dbReference type="Proteomes" id="UP001482620"/>
    </source>
</evidence>
<sequence>MEVTALCIQIFMNVFFLLSTQACLIYTVQKPDRLQFFEYESVFVNCGEDKDMNAWRVMRKLSKISPANVSEACSNPAPSCIIDPSFERHSGEYWCENDEGERSQALNISVTAGPVILKVSAQPVKEGSDVTLRCINKNTEKTHISDFYKDGFRLKTYYKTGMTLTKVSKSDDGLYKCRISGAGESPESWLAVVKPKEEDSPPISARYVVSGFSLLRHLVVISPYCITTGLLISIYCCRKIGKTVGATEMAENDEIPPKAAVVSTELNSGEFMGDVMNMNV</sequence>
<comment type="caution">
    <text evidence="5">The sequence shown here is derived from an EMBL/GenBank/DDBJ whole genome shotgun (WGS) entry which is preliminary data.</text>
</comment>
<dbReference type="InterPro" id="IPR013783">
    <property type="entry name" value="Ig-like_fold"/>
</dbReference>
<dbReference type="Proteomes" id="UP001482620">
    <property type="component" value="Unassembled WGS sequence"/>
</dbReference>
<reference evidence="5 6" key="1">
    <citation type="submission" date="2021-06" db="EMBL/GenBank/DDBJ databases">
        <authorList>
            <person name="Palmer J.M."/>
        </authorList>
    </citation>
    <scope>NUCLEOTIDE SEQUENCE [LARGE SCALE GENOMIC DNA]</scope>
    <source>
        <strain evidence="6">if_2019</strain>
        <tissue evidence="5">Muscle</tissue>
    </source>
</reference>
<gene>
    <name evidence="5" type="ORF">ILYODFUR_025801</name>
</gene>
<keyword evidence="6" id="KW-1185">Reference proteome</keyword>
<dbReference type="InterPro" id="IPR007110">
    <property type="entry name" value="Ig-like_dom"/>
</dbReference>